<dbReference type="PROSITE" id="PS51257">
    <property type="entry name" value="PROKAR_LIPOPROTEIN"/>
    <property type="match status" value="1"/>
</dbReference>
<comment type="caution">
    <text evidence="6">The sequence shown here is derived from an EMBL/GenBank/DDBJ whole genome shotgun (WGS) entry which is preliminary data.</text>
</comment>
<evidence type="ECO:0000313" key="7">
    <source>
        <dbReference type="Proteomes" id="UP000236488"/>
    </source>
</evidence>
<protein>
    <submittedName>
        <fullName evidence="6">LuxR family transcriptional regulator</fullName>
    </submittedName>
</protein>
<evidence type="ECO:0000256" key="1">
    <source>
        <dbReference type="ARBA" id="ARBA00023015"/>
    </source>
</evidence>
<dbReference type="PANTHER" id="PTHR44688">
    <property type="entry name" value="DNA-BINDING TRANSCRIPTIONAL ACTIVATOR DEVR_DOSR"/>
    <property type="match status" value="1"/>
</dbReference>
<feature type="transmembrane region" description="Helical" evidence="4">
    <location>
        <begin position="239"/>
        <end position="258"/>
    </location>
</feature>
<feature type="transmembrane region" description="Helical" evidence="4">
    <location>
        <begin position="113"/>
        <end position="131"/>
    </location>
</feature>
<evidence type="ECO:0000256" key="2">
    <source>
        <dbReference type="ARBA" id="ARBA00023125"/>
    </source>
</evidence>
<keyword evidence="4" id="KW-0472">Membrane</keyword>
<gene>
    <name evidence="6" type="ORF">C2L80_12365</name>
</gene>
<dbReference type="SMART" id="SM00421">
    <property type="entry name" value="HTH_LUXR"/>
    <property type="match status" value="1"/>
</dbReference>
<keyword evidence="2" id="KW-0238">DNA-binding</keyword>
<feature type="transmembrane region" description="Helical" evidence="4">
    <location>
        <begin position="81"/>
        <end position="101"/>
    </location>
</feature>
<feature type="transmembrane region" description="Helical" evidence="4">
    <location>
        <begin position="359"/>
        <end position="381"/>
    </location>
</feature>
<dbReference type="RefSeq" id="WP_103263305.1">
    <property type="nucleotide sequence ID" value="NZ_PPEL01000109.1"/>
</dbReference>
<feature type="transmembrane region" description="Helical" evidence="4">
    <location>
        <begin position="50"/>
        <end position="69"/>
    </location>
</feature>
<organism evidence="6 7">
    <name type="scientific">Rubneribacter badeniensis</name>
    <dbReference type="NCBI Taxonomy" id="2070688"/>
    <lineage>
        <taxon>Bacteria</taxon>
        <taxon>Bacillati</taxon>
        <taxon>Actinomycetota</taxon>
        <taxon>Coriobacteriia</taxon>
        <taxon>Eggerthellales</taxon>
        <taxon>Eggerthellaceae</taxon>
        <taxon>Rubneribacter</taxon>
    </lineage>
</organism>
<dbReference type="InterPro" id="IPR036388">
    <property type="entry name" value="WH-like_DNA-bd_sf"/>
</dbReference>
<dbReference type="PRINTS" id="PR00038">
    <property type="entry name" value="HTHLUXR"/>
</dbReference>
<keyword evidence="3" id="KW-0804">Transcription</keyword>
<dbReference type="InterPro" id="IPR000792">
    <property type="entry name" value="Tscrpt_reg_LuxR_C"/>
</dbReference>
<evidence type="ECO:0000256" key="4">
    <source>
        <dbReference type="SAM" id="Phobius"/>
    </source>
</evidence>
<evidence type="ECO:0000259" key="5">
    <source>
        <dbReference type="PROSITE" id="PS50043"/>
    </source>
</evidence>
<feature type="transmembrane region" description="Helical" evidence="4">
    <location>
        <begin position="165"/>
        <end position="182"/>
    </location>
</feature>
<dbReference type="AlphaFoldDB" id="A0A2K2U203"/>
<feature type="transmembrane region" description="Helical" evidence="4">
    <location>
        <begin position="270"/>
        <end position="289"/>
    </location>
</feature>
<proteinExistence type="predicted"/>
<dbReference type="EMBL" id="PPEL01000109">
    <property type="protein sequence ID" value="PNV64357.1"/>
    <property type="molecule type" value="Genomic_DNA"/>
</dbReference>
<dbReference type="GO" id="GO:0006355">
    <property type="term" value="P:regulation of DNA-templated transcription"/>
    <property type="evidence" value="ECO:0007669"/>
    <property type="project" value="InterPro"/>
</dbReference>
<dbReference type="CDD" id="cd06170">
    <property type="entry name" value="LuxR_C_like"/>
    <property type="match status" value="1"/>
</dbReference>
<keyword evidence="4" id="KW-0812">Transmembrane</keyword>
<feature type="transmembrane region" description="Helical" evidence="4">
    <location>
        <begin position="21"/>
        <end position="44"/>
    </location>
</feature>
<sequence>MGKVRQRLADLREALSVGTMLCIGAFLLSACAGWLLNGSVYAHVAEYCGIAREVSTLFSAGLFLVLFFVASRKPEALDRRIMAVVSLGSLITALLVLSFALKLEDGPSTVLGFLFLNIGSVWAASLLALALASLPSPLAMTLAMVCGMPLGEVAVALLPMPSFEVGLIAITACDALMIALLYRGSAPALDRLTGSASAADLELANPESFLRPTHALFVCAFVFSVATGYELTLNEVAHAPVSSDLVSVVLVGVALWMLLGSQNDGKEDTLFSFSVLLVIAGFLVAPFTFDSGLPSANALQRIGVDSFKMLTLLVVLSVGRRNAFALLPTFTLVRCMMALGTDVGAVAGHTSNDLASANAQAAALIAAISLFAFIAFLWIGFRKFSFADTIRGVANVNADAGASEARDSFADSGAGAGAGASIEERCAQLGAEGGLTERETEIFAMLARGRNGQYVMDHYVISRNTVKSHVKHIYAKLGVHSQQELIDLVERYE</sequence>
<accession>A0A2K2U203</accession>
<dbReference type="PROSITE" id="PS50043">
    <property type="entry name" value="HTH_LUXR_2"/>
    <property type="match status" value="1"/>
</dbReference>
<dbReference type="Gene3D" id="1.10.10.10">
    <property type="entry name" value="Winged helix-like DNA-binding domain superfamily/Winged helix DNA-binding domain"/>
    <property type="match status" value="1"/>
</dbReference>
<evidence type="ECO:0000313" key="6">
    <source>
        <dbReference type="EMBL" id="PNV64357.1"/>
    </source>
</evidence>
<keyword evidence="7" id="KW-1185">Reference proteome</keyword>
<evidence type="ECO:0000256" key="3">
    <source>
        <dbReference type="ARBA" id="ARBA00023163"/>
    </source>
</evidence>
<dbReference type="InterPro" id="IPR016032">
    <property type="entry name" value="Sig_transdc_resp-reg_C-effctor"/>
</dbReference>
<dbReference type="Proteomes" id="UP000236488">
    <property type="component" value="Unassembled WGS sequence"/>
</dbReference>
<dbReference type="Pfam" id="PF00196">
    <property type="entry name" value="GerE"/>
    <property type="match status" value="1"/>
</dbReference>
<dbReference type="GO" id="GO:0003677">
    <property type="term" value="F:DNA binding"/>
    <property type="evidence" value="ECO:0007669"/>
    <property type="project" value="UniProtKB-KW"/>
</dbReference>
<dbReference type="PANTHER" id="PTHR44688:SF16">
    <property type="entry name" value="DNA-BINDING TRANSCRIPTIONAL ACTIVATOR DEVR_DOSR"/>
    <property type="match status" value="1"/>
</dbReference>
<feature type="domain" description="HTH luxR-type" evidence="5">
    <location>
        <begin position="428"/>
        <end position="493"/>
    </location>
</feature>
<name>A0A2K2U203_9ACTN</name>
<feature type="transmembrane region" description="Helical" evidence="4">
    <location>
        <begin position="138"/>
        <end position="159"/>
    </location>
</feature>
<keyword evidence="1" id="KW-0805">Transcription regulation</keyword>
<keyword evidence="4" id="KW-1133">Transmembrane helix</keyword>
<reference evidence="6 7" key="1">
    <citation type="journal article" date="2018" name="Int. J. Syst. Evol. Microbiol.">
        <title>Rubneribacter badeniensis gen. nov., sp. nov. and Enteroscipio rubneri gen. nov., sp. nov., new members of the Eggerthellaceae isolated from human faeces.</title>
        <authorList>
            <person name="Danylec N."/>
            <person name="Gobl A."/>
            <person name="Stoll D.A."/>
            <person name="Hetzer B."/>
            <person name="Kulling S.E."/>
            <person name="Huch M."/>
        </authorList>
    </citation>
    <scope>NUCLEOTIDE SEQUENCE [LARGE SCALE GENOMIC DNA]</scope>
    <source>
        <strain evidence="6 7">ResAG-85</strain>
    </source>
</reference>
<dbReference type="SUPFAM" id="SSF46894">
    <property type="entry name" value="C-terminal effector domain of the bipartite response regulators"/>
    <property type="match status" value="1"/>
</dbReference>